<dbReference type="OrthoDB" id="269496at2759"/>
<keyword evidence="4" id="KW-1185">Reference proteome</keyword>
<dbReference type="Proteomes" id="UP000193719">
    <property type="component" value="Unassembled WGS sequence"/>
</dbReference>
<dbReference type="PANTHER" id="PTHR14119">
    <property type="entry name" value="HYDROLASE"/>
    <property type="match status" value="1"/>
</dbReference>
<dbReference type="AlphaFoldDB" id="A0A1Y1UYW8"/>
<evidence type="ECO:0000259" key="2">
    <source>
        <dbReference type="Pfam" id="PF00857"/>
    </source>
</evidence>
<keyword evidence="3" id="KW-0378">Hydrolase</keyword>
<feature type="domain" description="Isochorismatase-like" evidence="2">
    <location>
        <begin position="32"/>
        <end position="180"/>
    </location>
</feature>
<reference evidence="3 4" key="1">
    <citation type="submission" date="2016-08" db="EMBL/GenBank/DDBJ databases">
        <title>Genomes of anaerobic fungi encode conserved fungal cellulosomes for biomass hydrolysis.</title>
        <authorList>
            <consortium name="DOE Joint Genome Institute"/>
            <person name="Haitjema C.H."/>
            <person name="Gilmore S.P."/>
            <person name="Henske J.K."/>
            <person name="Solomon K.V."/>
            <person name="De Groot R."/>
            <person name="Kuo A."/>
            <person name="Mondo S.J."/>
            <person name="Salamov A.A."/>
            <person name="Labutti K."/>
            <person name="Zhao Z."/>
            <person name="Chiniquy J."/>
            <person name="Barry K."/>
            <person name="Brewer H.M."/>
            <person name="Purvine S.O."/>
            <person name="Wright A.T."/>
            <person name="Boxma B."/>
            <person name="Van Alen T."/>
            <person name="Hackstein J.H."/>
            <person name="Baker S.E."/>
            <person name="Grigoriev I.V."/>
            <person name="O'Malley M.A."/>
        </authorList>
    </citation>
    <scope>NUCLEOTIDE SEQUENCE [LARGE SCALE GENOMIC DNA]</scope>
    <source>
        <strain evidence="4">finn</strain>
    </source>
</reference>
<dbReference type="STRING" id="1754191.A0A1Y1UYW8"/>
<dbReference type="PANTHER" id="PTHR14119:SF3">
    <property type="entry name" value="ISOCHORISMATASE DOMAIN-CONTAINING PROTEIN 2"/>
    <property type="match status" value="1"/>
</dbReference>
<accession>A0A1Y1UYW8</accession>
<comment type="similarity">
    <text evidence="1">Belongs to the isochorismatase family.</text>
</comment>
<evidence type="ECO:0000256" key="1">
    <source>
        <dbReference type="ARBA" id="ARBA00006336"/>
    </source>
</evidence>
<gene>
    <name evidence="3" type="ORF">BCR36DRAFT_360485</name>
</gene>
<sequence>MFPSTSTSNNLVKNAVMNGARFLSSSINPATTAVFVCDIQENFKNHIYGFKNMVNTASKMCRIANQFEIPIIVTEQHPKAFGKTVQEIDISKAALVQEKSKFSMLTPEIKDLIHNRFKTKSVILCGLESHVCILQTTLDLIKEGIDVYILADGVSSINKSEIDIARKRCMMSGASITSTESLLFQLLGDAKNPNFKFANKLIKETKETTKEAMDCFVRDLYK</sequence>
<dbReference type="GO" id="GO:0016787">
    <property type="term" value="F:hydrolase activity"/>
    <property type="evidence" value="ECO:0007669"/>
    <property type="project" value="UniProtKB-KW"/>
</dbReference>
<comment type="caution">
    <text evidence="3">The sequence shown here is derived from an EMBL/GenBank/DDBJ whole genome shotgun (WGS) entry which is preliminary data.</text>
</comment>
<organism evidence="3 4">
    <name type="scientific">Piromyces finnis</name>
    <dbReference type="NCBI Taxonomy" id="1754191"/>
    <lineage>
        <taxon>Eukaryota</taxon>
        <taxon>Fungi</taxon>
        <taxon>Fungi incertae sedis</taxon>
        <taxon>Chytridiomycota</taxon>
        <taxon>Chytridiomycota incertae sedis</taxon>
        <taxon>Neocallimastigomycetes</taxon>
        <taxon>Neocallimastigales</taxon>
        <taxon>Neocallimastigaceae</taxon>
        <taxon>Piromyces</taxon>
    </lineage>
</organism>
<dbReference type="Gene3D" id="3.40.50.850">
    <property type="entry name" value="Isochorismatase-like"/>
    <property type="match status" value="1"/>
</dbReference>
<proteinExistence type="inferred from homology"/>
<protein>
    <submittedName>
        <fullName evidence="3">Isochorismatase hydrolase</fullName>
    </submittedName>
</protein>
<evidence type="ECO:0000313" key="4">
    <source>
        <dbReference type="Proteomes" id="UP000193719"/>
    </source>
</evidence>
<dbReference type="EMBL" id="MCFH01000050">
    <property type="protein sequence ID" value="ORX43734.1"/>
    <property type="molecule type" value="Genomic_DNA"/>
</dbReference>
<dbReference type="Pfam" id="PF00857">
    <property type="entry name" value="Isochorismatase"/>
    <property type="match status" value="1"/>
</dbReference>
<dbReference type="InterPro" id="IPR050993">
    <property type="entry name" value="Isochorismatase_domain"/>
</dbReference>
<reference evidence="3 4" key="2">
    <citation type="submission" date="2016-08" db="EMBL/GenBank/DDBJ databases">
        <title>Pervasive Adenine N6-methylation of Active Genes in Fungi.</title>
        <authorList>
            <consortium name="DOE Joint Genome Institute"/>
            <person name="Mondo S.J."/>
            <person name="Dannebaum R.O."/>
            <person name="Kuo R.C."/>
            <person name="Labutti K."/>
            <person name="Haridas S."/>
            <person name="Kuo A."/>
            <person name="Salamov A."/>
            <person name="Ahrendt S.R."/>
            <person name="Lipzen A."/>
            <person name="Sullivan W."/>
            <person name="Andreopoulos W.B."/>
            <person name="Clum A."/>
            <person name="Lindquist E."/>
            <person name="Daum C."/>
            <person name="Ramamoorthy G.K."/>
            <person name="Gryganskyi A."/>
            <person name="Culley D."/>
            <person name="Magnuson J.K."/>
            <person name="James T.Y."/>
            <person name="O'Malley M.A."/>
            <person name="Stajich J.E."/>
            <person name="Spatafora J.W."/>
            <person name="Visel A."/>
            <person name="Grigoriev I.V."/>
        </authorList>
    </citation>
    <scope>NUCLEOTIDE SEQUENCE [LARGE SCALE GENOMIC DNA]</scope>
    <source>
        <strain evidence="4">finn</strain>
    </source>
</reference>
<dbReference type="InterPro" id="IPR000868">
    <property type="entry name" value="Isochorismatase-like_dom"/>
</dbReference>
<dbReference type="InterPro" id="IPR036380">
    <property type="entry name" value="Isochorismatase-like_sf"/>
</dbReference>
<name>A0A1Y1UYW8_9FUNG</name>
<evidence type="ECO:0000313" key="3">
    <source>
        <dbReference type="EMBL" id="ORX43734.1"/>
    </source>
</evidence>
<dbReference type="SUPFAM" id="SSF52499">
    <property type="entry name" value="Isochorismatase-like hydrolases"/>
    <property type="match status" value="1"/>
</dbReference>